<evidence type="ECO:0000313" key="1">
    <source>
        <dbReference type="EMBL" id="RKP21858.1"/>
    </source>
</evidence>
<sequence length="266" mass="31970">MLDNDYRLIKTMDETETDRILELCNHIKKISESHEKTIQFIQNQHLCLLDEQRNEFLARENEIRDYYESEIKEKLRNRLQSADTPKIYESDIKKDEIIKSLERELISISNCHEEEKSKWVERELLQSELFNKLVQERDLARKIEMEAAEKFSSFETEYQTQIEELKMENSRLKKQIHENGLVSLEKARAADKEKWEKERIELIEEGLVDKRKSVSPTRQRVMGKIIESHAVANDIIKKDDEDIKEKYKRLKKKYLKTVLYQINNHK</sequence>
<evidence type="ECO:0000313" key="2">
    <source>
        <dbReference type="Proteomes" id="UP000281549"/>
    </source>
</evidence>
<proteinExistence type="predicted"/>
<organism evidence="1 2">
    <name type="scientific">Rozella allomycis (strain CSF55)</name>
    <dbReference type="NCBI Taxonomy" id="988480"/>
    <lineage>
        <taxon>Eukaryota</taxon>
        <taxon>Fungi</taxon>
        <taxon>Fungi incertae sedis</taxon>
        <taxon>Cryptomycota</taxon>
        <taxon>Cryptomycota incertae sedis</taxon>
        <taxon>Rozella</taxon>
    </lineage>
</organism>
<protein>
    <submittedName>
        <fullName evidence="1">Uncharacterized protein</fullName>
    </submittedName>
</protein>
<dbReference type="AlphaFoldDB" id="A0A4P9YQK3"/>
<gene>
    <name evidence="1" type="ORF">ROZALSC1DRAFT_26758</name>
</gene>
<reference evidence="2" key="1">
    <citation type="journal article" date="2018" name="Nat. Microbiol.">
        <title>Leveraging single-cell genomics to expand the fungal tree of life.</title>
        <authorList>
            <person name="Ahrendt S.R."/>
            <person name="Quandt C.A."/>
            <person name="Ciobanu D."/>
            <person name="Clum A."/>
            <person name="Salamov A."/>
            <person name="Andreopoulos B."/>
            <person name="Cheng J.F."/>
            <person name="Woyke T."/>
            <person name="Pelin A."/>
            <person name="Henrissat B."/>
            <person name="Reynolds N.K."/>
            <person name="Benny G.L."/>
            <person name="Smith M.E."/>
            <person name="James T.Y."/>
            <person name="Grigoriev I.V."/>
        </authorList>
    </citation>
    <scope>NUCLEOTIDE SEQUENCE [LARGE SCALE GENOMIC DNA]</scope>
    <source>
        <strain evidence="2">CSF55</strain>
    </source>
</reference>
<accession>A0A4P9YQK3</accession>
<name>A0A4P9YQK3_ROZAC</name>
<dbReference type="EMBL" id="ML004924">
    <property type="protein sequence ID" value="RKP21858.1"/>
    <property type="molecule type" value="Genomic_DNA"/>
</dbReference>
<dbReference type="Proteomes" id="UP000281549">
    <property type="component" value="Unassembled WGS sequence"/>
</dbReference>